<evidence type="ECO:0000259" key="1">
    <source>
        <dbReference type="Pfam" id="PF14033"/>
    </source>
</evidence>
<dbReference type="EMBL" id="JABCKV010000109">
    <property type="protein sequence ID" value="KAG5643500.1"/>
    <property type="molecule type" value="Genomic_DNA"/>
</dbReference>
<dbReference type="InterPro" id="IPR049192">
    <property type="entry name" value="DUF4246_C"/>
</dbReference>
<evidence type="ECO:0000313" key="2">
    <source>
        <dbReference type="EMBL" id="KAG5643500.1"/>
    </source>
</evidence>
<reference evidence="2" key="2">
    <citation type="submission" date="2021-10" db="EMBL/GenBank/DDBJ databases">
        <title>Phylogenomics reveals ancestral predisposition of the termite-cultivated fungus Termitomyces towards a domesticated lifestyle.</title>
        <authorList>
            <person name="Auxier B."/>
            <person name="Grum-Grzhimaylo A."/>
            <person name="Cardenas M.E."/>
            <person name="Lodge J.D."/>
            <person name="Laessoe T."/>
            <person name="Pedersen O."/>
            <person name="Smith M.E."/>
            <person name="Kuyper T.W."/>
            <person name="Franco-Molano E.A."/>
            <person name="Baroni T.J."/>
            <person name="Aanen D.K."/>
        </authorList>
    </citation>
    <scope>NUCLEOTIDE SEQUENCE</scope>
    <source>
        <strain evidence="2">AP01</strain>
        <tissue evidence="2">Mycelium</tissue>
    </source>
</reference>
<reference evidence="2" key="1">
    <citation type="submission" date="2020-07" db="EMBL/GenBank/DDBJ databases">
        <authorList>
            <person name="Nieuwenhuis M."/>
            <person name="Van De Peppel L.J.J."/>
        </authorList>
    </citation>
    <scope>NUCLEOTIDE SEQUENCE</scope>
    <source>
        <strain evidence="2">AP01</strain>
        <tissue evidence="2">Mycelium</tissue>
    </source>
</reference>
<comment type="caution">
    <text evidence="2">The sequence shown here is derived from an EMBL/GenBank/DDBJ whole genome shotgun (WGS) entry which is preliminary data.</text>
</comment>
<proteinExistence type="predicted"/>
<protein>
    <recommendedName>
        <fullName evidence="1">DUF4246 domain-containing protein</fullName>
    </recommendedName>
</protein>
<dbReference type="PANTHER" id="PTHR33119:SF1">
    <property type="entry name" value="FE2OG DIOXYGENASE DOMAIN-CONTAINING PROTEIN"/>
    <property type="match status" value="1"/>
</dbReference>
<accession>A0A9P7KC47</accession>
<gene>
    <name evidence="2" type="ORF">DXG03_000741</name>
</gene>
<dbReference type="InterPro" id="IPR025340">
    <property type="entry name" value="DUF4246"/>
</dbReference>
<name>A0A9P7KC47_9AGAR</name>
<evidence type="ECO:0000313" key="3">
    <source>
        <dbReference type="Proteomes" id="UP000775547"/>
    </source>
</evidence>
<dbReference type="OrthoDB" id="415532at2759"/>
<dbReference type="Pfam" id="PF14033">
    <property type="entry name" value="DUF4246"/>
    <property type="match status" value="1"/>
</dbReference>
<dbReference type="AlphaFoldDB" id="A0A9P7KC47"/>
<feature type="domain" description="DUF4246" evidence="1">
    <location>
        <begin position="53"/>
        <end position="449"/>
    </location>
</feature>
<organism evidence="2 3">
    <name type="scientific">Asterophora parasitica</name>
    <dbReference type="NCBI Taxonomy" id="117018"/>
    <lineage>
        <taxon>Eukaryota</taxon>
        <taxon>Fungi</taxon>
        <taxon>Dikarya</taxon>
        <taxon>Basidiomycota</taxon>
        <taxon>Agaricomycotina</taxon>
        <taxon>Agaricomycetes</taxon>
        <taxon>Agaricomycetidae</taxon>
        <taxon>Agaricales</taxon>
        <taxon>Tricholomatineae</taxon>
        <taxon>Lyophyllaceae</taxon>
        <taxon>Asterophora</taxon>
    </lineage>
</organism>
<dbReference type="PANTHER" id="PTHR33119">
    <property type="entry name" value="IFI3P"/>
    <property type="match status" value="1"/>
</dbReference>
<dbReference type="Proteomes" id="UP000775547">
    <property type="component" value="Unassembled WGS sequence"/>
</dbReference>
<keyword evidence="3" id="KW-1185">Reference proteome</keyword>
<sequence>MSEWSAELRRIPGWWKLYRDPATRQEWSNMAQKRVFKVRTPSSAVDVKLSDHQINYLLDELEGYAALRHPETGCQLSCFERIWELELPASHTTLSSLNAALAILRSETTAHPWDSNGICTALVDPYLHPLVYNRTLVAHPHNRYLRTLPSPTGGDIYTVSPNLAFLPAEVTISTTGAVSFSSYINNLHPQKHADIYKQLETLLGTSFIPLFERVLTDLHRNNPLPQRIPGPCRYTVWDEPDEPEYSDDEAGWVAYEREMRHWVMNRPIHLPDVPPNGYTGGLAARKHTVSLGGKNVQVVVGIEDMRLEPGGPSYPGSPWHVEGMRNERIVACGELYTAVENITPPALEFRMAVTYPRGFTAGDTGATARTWGLRDSDACHQYIGARALTPGLAIAFPNLYQHRLSPFALVDPSLSGRLGVLRFWLVDPEIWPVVSTGVVAPQQMGWIREAVGESLGQWLPVELVEQVMSEVEGLMGKEEAEEYKMALRVCARISTLIRWFPSVD</sequence>